<dbReference type="Gene3D" id="3.30.559.10">
    <property type="entry name" value="Chloramphenicol acetyltransferase-like domain"/>
    <property type="match status" value="2"/>
</dbReference>
<accession>S7ZVG6</accession>
<name>S7ZVG6_PENO1</name>
<keyword evidence="4" id="KW-1185">Reference proteome</keyword>
<dbReference type="PANTHER" id="PTHR31623:SF17">
    <property type="entry name" value="F21J9.9"/>
    <property type="match status" value="1"/>
</dbReference>
<keyword evidence="2" id="KW-0808">Transferase</keyword>
<dbReference type="PhylomeDB" id="S7ZVG6"/>
<dbReference type="STRING" id="933388.S7ZVG6"/>
<dbReference type="InterPro" id="IPR023213">
    <property type="entry name" value="CAT-like_dom_sf"/>
</dbReference>
<organism evidence="3 4">
    <name type="scientific">Penicillium oxalicum (strain 114-2 / CGMCC 5302)</name>
    <name type="common">Penicillium decumbens</name>
    <dbReference type="NCBI Taxonomy" id="933388"/>
    <lineage>
        <taxon>Eukaryota</taxon>
        <taxon>Fungi</taxon>
        <taxon>Dikarya</taxon>
        <taxon>Ascomycota</taxon>
        <taxon>Pezizomycotina</taxon>
        <taxon>Eurotiomycetes</taxon>
        <taxon>Eurotiomycetidae</taxon>
        <taxon>Eurotiales</taxon>
        <taxon>Aspergillaceae</taxon>
        <taxon>Penicillium</taxon>
    </lineage>
</organism>
<dbReference type="eggNOG" id="ENOG502QVMC">
    <property type="taxonomic scope" value="Eukaryota"/>
</dbReference>
<gene>
    <name evidence="3" type="ORF">PDE_09353</name>
</gene>
<comment type="similarity">
    <text evidence="1">Belongs to the plant acyltransferase family.</text>
</comment>
<reference evidence="3 4" key="1">
    <citation type="journal article" date="2013" name="PLoS ONE">
        <title>Genomic and secretomic analyses reveal unique features of the lignocellulolytic enzyme system of Penicillium decumbens.</title>
        <authorList>
            <person name="Liu G."/>
            <person name="Zhang L."/>
            <person name="Wei X."/>
            <person name="Zou G."/>
            <person name="Qin Y."/>
            <person name="Ma L."/>
            <person name="Li J."/>
            <person name="Zheng H."/>
            <person name="Wang S."/>
            <person name="Wang C."/>
            <person name="Xun L."/>
            <person name="Zhao G.-P."/>
            <person name="Zhou Z."/>
            <person name="Qu Y."/>
        </authorList>
    </citation>
    <scope>NUCLEOTIDE SEQUENCE [LARGE SCALE GENOMIC DNA]</scope>
    <source>
        <strain evidence="4">114-2 / CGMCC 5302</strain>
    </source>
</reference>
<dbReference type="GO" id="GO:0016740">
    <property type="term" value="F:transferase activity"/>
    <property type="evidence" value="ECO:0007669"/>
    <property type="project" value="UniProtKB-KW"/>
</dbReference>
<protein>
    <recommendedName>
        <fullName evidence="5">Transferase</fullName>
    </recommendedName>
</protein>
<sequence>MDKTRLHPSRRPASAVATPLSILDATVARFSATGAIWLFDKPTVPKSSSSHVTEESLLDHLQSSLVVTLNDFPQWAGQIHWAPVRPGGSHTERFNRPMVTYGTENDPGVEWAVVRHQHLSVKSLVPSADERASGQGVWRADQFNQDLFLSRTLLPLYNLRDCDGLPAMQVQINLFDDGGYGIGVKLAHVLADAQSLMVFVHLWAANCRKAFSVDGHSPSSVFGPPVFDPAQLNSCAAGNIDVETPDAQILEEARQLPLHRFNWWGAEDPGYSPFFIPTTNNSIPPGEKILSQVSPSTPAPWPTWNLSRPVSCALLHFPSSSLARLKQKASSSTGGQNISRLDALLAHIWALVNKARGHGQSSDEVFLNFTLGARSRLSLPDSFIGSPLFITHIRMPGRSACLGTTVAAQIRRTLNLFTADKVGAMLHDAAYEVSPQRLWQAFVGSQHTLVTSWLRLQLYDVDFVGIGQRPRYVHAVMPKIDGCLQVMDSGIDDGGIDIALYLDAEAMERLLQDKPDEFTMAA</sequence>
<dbReference type="AlphaFoldDB" id="S7ZVG6"/>
<dbReference type="PANTHER" id="PTHR31623">
    <property type="entry name" value="F21J9.9"/>
    <property type="match status" value="1"/>
</dbReference>
<evidence type="ECO:0000313" key="3">
    <source>
        <dbReference type="EMBL" id="EPS34389.1"/>
    </source>
</evidence>
<dbReference type="Proteomes" id="UP000019376">
    <property type="component" value="Unassembled WGS sequence"/>
</dbReference>
<dbReference type="EMBL" id="KB644415">
    <property type="protein sequence ID" value="EPS34389.1"/>
    <property type="molecule type" value="Genomic_DNA"/>
</dbReference>
<evidence type="ECO:0000256" key="2">
    <source>
        <dbReference type="ARBA" id="ARBA00022679"/>
    </source>
</evidence>
<dbReference type="OrthoDB" id="444127at2759"/>
<evidence type="ECO:0000313" key="4">
    <source>
        <dbReference type="Proteomes" id="UP000019376"/>
    </source>
</evidence>
<proteinExistence type="inferred from homology"/>
<evidence type="ECO:0000256" key="1">
    <source>
        <dbReference type="ARBA" id="ARBA00009861"/>
    </source>
</evidence>
<dbReference type="Pfam" id="PF02458">
    <property type="entry name" value="Transferase"/>
    <property type="match status" value="2"/>
</dbReference>
<dbReference type="HOGENOM" id="CLU_041459_0_0_1"/>
<evidence type="ECO:0008006" key="5">
    <source>
        <dbReference type="Google" id="ProtNLM"/>
    </source>
</evidence>